<keyword evidence="7" id="KW-0274">FAD</keyword>
<dbReference type="SUPFAM" id="SSF56425">
    <property type="entry name" value="Succinate dehydrogenase/fumarate reductase flavoprotein, catalytic domain"/>
    <property type="match status" value="1"/>
</dbReference>
<keyword evidence="5" id="KW-0285">Flavoprotein</keyword>
<keyword evidence="8" id="KW-0560">Oxidoreductase</keyword>
<evidence type="ECO:0000256" key="1">
    <source>
        <dbReference type="ARBA" id="ARBA00001974"/>
    </source>
</evidence>
<dbReference type="EMBL" id="JACYFG010000061">
    <property type="protein sequence ID" value="MBD5782593.1"/>
    <property type="molecule type" value="Genomic_DNA"/>
</dbReference>
<dbReference type="InterPro" id="IPR003953">
    <property type="entry name" value="FAD-dep_OxRdtase_2_FAD-bd"/>
</dbReference>
<dbReference type="Gene3D" id="3.50.50.60">
    <property type="entry name" value="FAD/NAD(P)-binding domain"/>
    <property type="match status" value="1"/>
</dbReference>
<comment type="caution">
    <text evidence="12">The sequence shown here is derived from an EMBL/GenBank/DDBJ whole genome shotgun (WGS) entry which is preliminary data.</text>
</comment>
<dbReference type="InterPro" id="IPR036188">
    <property type="entry name" value="FAD/NAD-bd_sf"/>
</dbReference>
<dbReference type="RefSeq" id="WP_191619664.1">
    <property type="nucleotide sequence ID" value="NZ_JACYFG010000061.1"/>
</dbReference>
<evidence type="ECO:0000256" key="5">
    <source>
        <dbReference type="ARBA" id="ARBA00022630"/>
    </source>
</evidence>
<name>A0A927IK89_9BACT</name>
<evidence type="ECO:0000256" key="8">
    <source>
        <dbReference type="ARBA" id="ARBA00023002"/>
    </source>
</evidence>
<dbReference type="Pfam" id="PF02910">
    <property type="entry name" value="Succ_DH_flav_C"/>
    <property type="match status" value="1"/>
</dbReference>
<dbReference type="Proteomes" id="UP000622317">
    <property type="component" value="Unassembled WGS sequence"/>
</dbReference>
<evidence type="ECO:0000259" key="10">
    <source>
        <dbReference type="Pfam" id="PF00890"/>
    </source>
</evidence>
<dbReference type="FunFam" id="3.90.700.10:FF:000002">
    <property type="entry name" value="L-aspartate oxidase"/>
    <property type="match status" value="1"/>
</dbReference>
<dbReference type="Gene3D" id="3.90.700.10">
    <property type="entry name" value="Succinate dehydrogenase/fumarate reductase flavoprotein, catalytic domain"/>
    <property type="match status" value="1"/>
</dbReference>
<dbReference type="InterPro" id="IPR037099">
    <property type="entry name" value="Fum_R/Succ_DH_flav-like_C_sf"/>
</dbReference>
<evidence type="ECO:0000313" key="13">
    <source>
        <dbReference type="Proteomes" id="UP000622317"/>
    </source>
</evidence>
<keyword evidence="13" id="KW-1185">Reference proteome</keyword>
<dbReference type="PANTHER" id="PTHR42716:SF2">
    <property type="entry name" value="L-ASPARTATE OXIDASE, CHLOROPLASTIC"/>
    <property type="match status" value="1"/>
</dbReference>
<dbReference type="PANTHER" id="PTHR42716">
    <property type="entry name" value="L-ASPARTATE OXIDASE"/>
    <property type="match status" value="1"/>
</dbReference>
<dbReference type="SUPFAM" id="SSF51905">
    <property type="entry name" value="FAD/NAD(P)-binding domain"/>
    <property type="match status" value="1"/>
</dbReference>
<dbReference type="InterPro" id="IPR005288">
    <property type="entry name" value="NadB"/>
</dbReference>
<dbReference type="Pfam" id="PF00890">
    <property type="entry name" value="FAD_binding_2"/>
    <property type="match status" value="1"/>
</dbReference>
<comment type="catalytic activity">
    <reaction evidence="9">
        <text>L-aspartate + O2 = iminosuccinate + H2O2</text>
        <dbReference type="Rhea" id="RHEA:25876"/>
        <dbReference type="ChEBI" id="CHEBI:15379"/>
        <dbReference type="ChEBI" id="CHEBI:16240"/>
        <dbReference type="ChEBI" id="CHEBI:29991"/>
        <dbReference type="ChEBI" id="CHEBI:77875"/>
        <dbReference type="EC" id="1.4.3.16"/>
    </reaction>
    <physiologicalReaction direction="left-to-right" evidence="9">
        <dbReference type="Rhea" id="RHEA:25877"/>
    </physiologicalReaction>
</comment>
<proteinExistence type="inferred from homology"/>
<evidence type="ECO:0000256" key="3">
    <source>
        <dbReference type="ARBA" id="ARBA00008562"/>
    </source>
</evidence>
<dbReference type="AlphaFoldDB" id="A0A927IK89"/>
<feature type="domain" description="Fumarate reductase/succinate dehydrogenase flavoprotein-like C-terminal" evidence="11">
    <location>
        <begin position="442"/>
        <end position="514"/>
    </location>
</feature>
<keyword evidence="6" id="KW-0662">Pyridine nucleotide biosynthesis</keyword>
<comment type="pathway">
    <text evidence="2">Cofactor biosynthesis; NAD(+) biosynthesis; iminoaspartate from L-aspartate (oxidase route): step 1/1.</text>
</comment>
<dbReference type="GO" id="GO:0008734">
    <property type="term" value="F:L-aspartate oxidase activity"/>
    <property type="evidence" value="ECO:0007669"/>
    <property type="project" value="UniProtKB-EC"/>
</dbReference>
<comment type="similarity">
    <text evidence="3">Belongs to the FAD-dependent oxidoreductase 2 family. NadB subfamily.</text>
</comment>
<dbReference type="GO" id="GO:0009435">
    <property type="term" value="P:NAD+ biosynthetic process"/>
    <property type="evidence" value="ECO:0007669"/>
    <property type="project" value="InterPro"/>
</dbReference>
<evidence type="ECO:0000313" key="12">
    <source>
        <dbReference type="EMBL" id="MBD5782593.1"/>
    </source>
</evidence>
<gene>
    <name evidence="12" type="ORF">IEN85_24055</name>
</gene>
<organism evidence="12 13">
    <name type="scientific">Pelagicoccus enzymogenes</name>
    <dbReference type="NCBI Taxonomy" id="2773457"/>
    <lineage>
        <taxon>Bacteria</taxon>
        <taxon>Pseudomonadati</taxon>
        <taxon>Verrucomicrobiota</taxon>
        <taxon>Opitutia</taxon>
        <taxon>Puniceicoccales</taxon>
        <taxon>Pelagicoccaceae</taxon>
        <taxon>Pelagicoccus</taxon>
    </lineage>
</organism>
<dbReference type="Gene3D" id="1.20.58.100">
    <property type="entry name" value="Fumarate reductase/succinate dehydrogenase flavoprotein-like, C-terminal domain"/>
    <property type="match status" value="1"/>
</dbReference>
<evidence type="ECO:0000259" key="11">
    <source>
        <dbReference type="Pfam" id="PF02910"/>
    </source>
</evidence>
<sequence length="533" mass="58184">METIRTDCLVIGAGLAGTAYAHHACSQGLSVTMICADQLSAGANSKWAQGGIIYDTSYHPDQLEKDIMVASANTANPEAVRCLVREGQAAVQDLLLDRLDIPFDRSESGDLQFTREGGHSDKRIIYAKDVTGRAILNNFHEYVRGIQNLNILENHVAIDLLTLSHNSVYSIDKYKPITCIGVYALDTLSGEVKAIIAKKTILATGGLGQVFKNTTNQPGVVGHGVAMARRVGARIIDLEYIQFHPTVFLKKNCQLFLVSEAVRGEGGVLVNGDGHAFMDSQHPMKSLAPRDIVARAIHRELIASGENCVYIDLSKLKPDFIRERFPSIHERALACGVDISREPIPVAPAAHYTCGGVYTDLAGRSSVANLNAIGETACTGLHGANRLASTSLLECLVSAKLTARADVEDIRKDQFHLPEVKEWVSPERAADEVLIQQDMRLIKNTMWNYVGLIRSPRRLQRARRILGQLDEEISSFYAGARLTRSLVELRNAVKAALLVVHAASLNPESKGSHYIAAEDEEIDGPAEAYDEGK</sequence>
<evidence type="ECO:0000256" key="9">
    <source>
        <dbReference type="ARBA" id="ARBA00048305"/>
    </source>
</evidence>
<dbReference type="InterPro" id="IPR015939">
    <property type="entry name" value="Fum_Rdtase/Succ_DH_flav-like_C"/>
</dbReference>
<comment type="cofactor">
    <cofactor evidence="1">
        <name>FAD</name>
        <dbReference type="ChEBI" id="CHEBI:57692"/>
    </cofactor>
</comment>
<evidence type="ECO:0000256" key="7">
    <source>
        <dbReference type="ARBA" id="ARBA00022827"/>
    </source>
</evidence>
<evidence type="ECO:0000256" key="2">
    <source>
        <dbReference type="ARBA" id="ARBA00004950"/>
    </source>
</evidence>
<dbReference type="EC" id="1.4.3.16" evidence="4"/>
<evidence type="ECO:0000256" key="4">
    <source>
        <dbReference type="ARBA" id="ARBA00012173"/>
    </source>
</evidence>
<feature type="domain" description="FAD-dependent oxidoreductase 2 FAD-binding" evidence="10">
    <location>
        <begin position="7"/>
        <end position="392"/>
    </location>
</feature>
<reference evidence="12" key="1">
    <citation type="submission" date="2020-09" db="EMBL/GenBank/DDBJ databases">
        <title>Pelagicoccus enzymogenes sp. nov. with an EPS production, isolated from marine sediment.</title>
        <authorList>
            <person name="Feng X."/>
        </authorList>
    </citation>
    <scope>NUCLEOTIDE SEQUENCE</scope>
    <source>
        <strain evidence="12">NFK12</strain>
    </source>
</reference>
<evidence type="ECO:0000256" key="6">
    <source>
        <dbReference type="ARBA" id="ARBA00022642"/>
    </source>
</evidence>
<accession>A0A927IK89</accession>
<dbReference type="SUPFAM" id="SSF46977">
    <property type="entry name" value="Succinate dehydrogenase/fumarate reductase flavoprotein C-terminal domain"/>
    <property type="match status" value="1"/>
</dbReference>
<dbReference type="InterPro" id="IPR027477">
    <property type="entry name" value="Succ_DH/fumarate_Rdtase_cat_sf"/>
</dbReference>
<protein>
    <recommendedName>
        <fullName evidence="4">L-aspartate oxidase</fullName>
        <ecNumber evidence="4">1.4.3.16</ecNumber>
    </recommendedName>
</protein>